<protein>
    <submittedName>
        <fullName evidence="1">Uncharacterized protein</fullName>
    </submittedName>
</protein>
<dbReference type="AlphaFoldDB" id="A0AAW3N4E4"/>
<evidence type="ECO:0000313" key="1">
    <source>
        <dbReference type="EMBL" id="KVT47062.1"/>
    </source>
</evidence>
<accession>A0AAW3N4E4</accession>
<sequence length="62" mass="6918">MHIQASQCGERLKTAIQQYRVMSPALRNPVRNGNACYGLRIADAELSQALKRRTEIKSAMAT</sequence>
<gene>
    <name evidence="1" type="ORF">WK53_13740</name>
</gene>
<comment type="caution">
    <text evidence="1">The sequence shown here is derived from an EMBL/GenBank/DDBJ whole genome shotgun (WGS) entry which is preliminary data.</text>
</comment>
<dbReference type="Proteomes" id="UP000056732">
    <property type="component" value="Unassembled WGS sequence"/>
</dbReference>
<organism evidence="1 2">
    <name type="scientific">Burkholderia ubonensis</name>
    <dbReference type="NCBI Taxonomy" id="101571"/>
    <lineage>
        <taxon>Bacteria</taxon>
        <taxon>Pseudomonadati</taxon>
        <taxon>Pseudomonadota</taxon>
        <taxon>Betaproteobacteria</taxon>
        <taxon>Burkholderiales</taxon>
        <taxon>Burkholderiaceae</taxon>
        <taxon>Burkholderia</taxon>
        <taxon>Burkholderia cepacia complex</taxon>
    </lineage>
</organism>
<name>A0AAW3N4E4_9BURK</name>
<reference evidence="1 2" key="1">
    <citation type="submission" date="2015-11" db="EMBL/GenBank/DDBJ databases">
        <title>Expanding the genomic diversity of Burkholderia species for the development of highly accurate diagnostics.</title>
        <authorList>
            <person name="Sahl J."/>
            <person name="Keim P."/>
            <person name="Wagner D."/>
        </authorList>
    </citation>
    <scope>NUCLEOTIDE SEQUENCE [LARGE SCALE GENOMIC DNA]</scope>
    <source>
        <strain evidence="1 2">MSMB1137WGS</strain>
    </source>
</reference>
<dbReference type="EMBL" id="LPDO01000117">
    <property type="protein sequence ID" value="KVT47062.1"/>
    <property type="molecule type" value="Genomic_DNA"/>
</dbReference>
<evidence type="ECO:0000313" key="2">
    <source>
        <dbReference type="Proteomes" id="UP000056732"/>
    </source>
</evidence>
<proteinExistence type="predicted"/>